<gene>
    <name evidence="2" type="ORF">N0F65_003504</name>
    <name evidence="3" type="ORF">N0F65_003505</name>
</gene>
<dbReference type="Proteomes" id="UP001146120">
    <property type="component" value="Unassembled WGS sequence"/>
</dbReference>
<protein>
    <recommendedName>
        <fullName evidence="1">Transposase Tc1-like domain-containing protein</fullName>
    </recommendedName>
</protein>
<evidence type="ECO:0000313" key="2">
    <source>
        <dbReference type="EMBL" id="DAZ94468.1"/>
    </source>
</evidence>
<dbReference type="EMBL" id="DAKRPA010000249">
    <property type="protein sequence ID" value="DAZ94469.1"/>
    <property type="molecule type" value="Genomic_DNA"/>
</dbReference>
<evidence type="ECO:0000259" key="1">
    <source>
        <dbReference type="Pfam" id="PF01498"/>
    </source>
</evidence>
<dbReference type="InterPro" id="IPR036397">
    <property type="entry name" value="RNaseH_sf"/>
</dbReference>
<dbReference type="Pfam" id="PF01498">
    <property type="entry name" value="HTH_Tnp_Tc3_2"/>
    <property type="match status" value="1"/>
</dbReference>
<dbReference type="AlphaFoldDB" id="A0AAV2YPC1"/>
<proteinExistence type="predicted"/>
<dbReference type="PANTHER" id="PTHR23022">
    <property type="entry name" value="TRANSPOSABLE ELEMENT-RELATED"/>
    <property type="match status" value="1"/>
</dbReference>
<dbReference type="Gene3D" id="3.30.420.10">
    <property type="entry name" value="Ribonuclease H-like superfamily/Ribonuclease H"/>
    <property type="match status" value="1"/>
</dbReference>
<comment type="caution">
    <text evidence="3">The sequence shown here is derived from an EMBL/GenBank/DDBJ whole genome shotgun (WGS) entry which is preliminary data.</text>
</comment>
<reference evidence="3" key="2">
    <citation type="journal article" date="2023" name="Microbiol Resour">
        <title>Decontamination and Annotation of the Draft Genome Sequence of the Oomycete Lagenidium giganteum ARSEF 373.</title>
        <authorList>
            <person name="Morgan W.R."/>
            <person name="Tartar A."/>
        </authorList>
    </citation>
    <scope>NUCLEOTIDE SEQUENCE</scope>
    <source>
        <strain evidence="3">ARSEF 373</strain>
    </source>
</reference>
<name>A0AAV2YPC1_9STRA</name>
<feature type="domain" description="Transposase Tc1-like" evidence="1">
    <location>
        <begin position="40"/>
        <end position="109"/>
    </location>
</feature>
<dbReference type="InterPro" id="IPR002492">
    <property type="entry name" value="Transposase_Tc1-like"/>
</dbReference>
<dbReference type="GO" id="GO:0006313">
    <property type="term" value="P:DNA transposition"/>
    <property type="evidence" value="ECO:0007669"/>
    <property type="project" value="InterPro"/>
</dbReference>
<accession>A0AAV2YPC1</accession>
<organism evidence="3 4">
    <name type="scientific">Lagenidium giganteum</name>
    <dbReference type="NCBI Taxonomy" id="4803"/>
    <lineage>
        <taxon>Eukaryota</taxon>
        <taxon>Sar</taxon>
        <taxon>Stramenopiles</taxon>
        <taxon>Oomycota</taxon>
        <taxon>Peronosporomycetes</taxon>
        <taxon>Pythiales</taxon>
        <taxon>Pythiaceae</taxon>
    </lineage>
</organism>
<dbReference type="InterPro" id="IPR009057">
    <property type="entry name" value="Homeodomain-like_sf"/>
</dbReference>
<keyword evidence="4" id="KW-1185">Reference proteome</keyword>
<dbReference type="PANTHER" id="PTHR23022:SF135">
    <property type="entry name" value="SI:DKEY-77F5.3"/>
    <property type="match status" value="1"/>
</dbReference>
<dbReference type="GO" id="GO:0015074">
    <property type="term" value="P:DNA integration"/>
    <property type="evidence" value="ECO:0007669"/>
    <property type="project" value="InterPro"/>
</dbReference>
<dbReference type="EMBL" id="DAKRPA010000249">
    <property type="protein sequence ID" value="DAZ94468.1"/>
    <property type="molecule type" value="Genomic_DNA"/>
</dbReference>
<dbReference type="GO" id="GO:0003677">
    <property type="term" value="F:DNA binding"/>
    <property type="evidence" value="ECO:0007669"/>
    <property type="project" value="InterPro"/>
</dbReference>
<evidence type="ECO:0000313" key="3">
    <source>
        <dbReference type="EMBL" id="DAZ94469.1"/>
    </source>
</evidence>
<sequence>MLPVSTIRNIIVKYKKHGFIADLPRPGRPPLADRRPQSLVVREVLRSRKISSAALAQMLHEHHQITVSEETVRQILHHAGLHGRAARKKSYISAVNKKKRLDYAKKHVNLTLEQWKNVHFTDESKFNVGASDGRVYVWRRASEEYLPDCLVPTFKSGVKVGMVLGWITHDGVGVLHVCKENVTADYYKFMLEDNLPQTMANLSLNS</sequence>
<reference evidence="3" key="1">
    <citation type="submission" date="2022-11" db="EMBL/GenBank/DDBJ databases">
        <authorList>
            <person name="Morgan W.R."/>
            <person name="Tartar A."/>
        </authorList>
    </citation>
    <scope>NUCLEOTIDE SEQUENCE</scope>
    <source>
        <strain evidence="3">ARSEF 373</strain>
    </source>
</reference>
<evidence type="ECO:0000313" key="4">
    <source>
        <dbReference type="Proteomes" id="UP001146120"/>
    </source>
</evidence>
<dbReference type="SUPFAM" id="SSF46689">
    <property type="entry name" value="Homeodomain-like"/>
    <property type="match status" value="1"/>
</dbReference>
<dbReference type="InterPro" id="IPR052338">
    <property type="entry name" value="Transposase_5"/>
</dbReference>